<keyword evidence="3" id="KW-0722">Serine protease inhibitor</keyword>
<evidence type="ECO:0000313" key="7">
    <source>
        <dbReference type="Proteomes" id="UP000004995"/>
    </source>
</evidence>
<dbReference type="InterPro" id="IPR042178">
    <property type="entry name" value="Serpin_sf_1"/>
</dbReference>
<reference evidence="6" key="2">
    <citation type="submission" date="2018-08" db="UniProtKB">
        <authorList>
            <consortium name="EnsemblPlants"/>
        </authorList>
    </citation>
    <scope>IDENTIFICATION</scope>
    <source>
        <strain evidence="6">Yugu1</strain>
    </source>
</reference>
<comment type="function">
    <text evidence="4">Probable serine protease inhibitor.</text>
</comment>
<dbReference type="Proteomes" id="UP000004995">
    <property type="component" value="Unassembled WGS sequence"/>
</dbReference>
<dbReference type="AlphaFoldDB" id="K3ZC93"/>
<evidence type="ECO:0000256" key="1">
    <source>
        <dbReference type="ARBA" id="ARBA00009500"/>
    </source>
</evidence>
<feature type="domain" description="Serpin" evidence="5">
    <location>
        <begin position="116"/>
        <end position="215"/>
    </location>
</feature>
<dbReference type="GO" id="GO:0005615">
    <property type="term" value="C:extracellular space"/>
    <property type="evidence" value="ECO:0000318"/>
    <property type="project" value="GO_Central"/>
</dbReference>
<evidence type="ECO:0000256" key="2">
    <source>
        <dbReference type="ARBA" id="ARBA00022690"/>
    </source>
</evidence>
<protein>
    <recommendedName>
        <fullName evidence="5">Serpin domain-containing protein</fullName>
    </recommendedName>
</protein>
<dbReference type="eggNOG" id="KOG2392">
    <property type="taxonomic scope" value="Eukaryota"/>
</dbReference>
<comment type="similarity">
    <text evidence="1">Belongs to the serpin family.</text>
</comment>
<evidence type="ECO:0000259" key="5">
    <source>
        <dbReference type="Pfam" id="PF00079"/>
    </source>
</evidence>
<dbReference type="InterPro" id="IPR000215">
    <property type="entry name" value="Serpin_fam"/>
</dbReference>
<dbReference type="InParanoid" id="K3ZC93"/>
<keyword evidence="7" id="KW-1185">Reference proteome</keyword>
<dbReference type="Gene3D" id="3.30.497.10">
    <property type="entry name" value="Antithrombin, subunit I, domain 2"/>
    <property type="match status" value="2"/>
</dbReference>
<dbReference type="STRING" id="4555.K3ZC93"/>
<dbReference type="InterPro" id="IPR036186">
    <property type="entry name" value="Serpin_sf"/>
</dbReference>
<evidence type="ECO:0000256" key="3">
    <source>
        <dbReference type="ARBA" id="ARBA00022900"/>
    </source>
</evidence>
<proteinExistence type="inferred from homology"/>
<accession>K3ZC93</accession>
<dbReference type="PANTHER" id="PTHR11461:SF209">
    <property type="entry name" value="SERPIN-Z8-RELATED"/>
    <property type="match status" value="1"/>
</dbReference>
<evidence type="ECO:0000256" key="4">
    <source>
        <dbReference type="ARBA" id="ARBA00049586"/>
    </source>
</evidence>
<dbReference type="OMA" id="CIRDEST"/>
<dbReference type="GO" id="GO:0004867">
    <property type="term" value="F:serine-type endopeptidase inhibitor activity"/>
    <property type="evidence" value="ECO:0007669"/>
    <property type="project" value="UniProtKB-KW"/>
</dbReference>
<dbReference type="EMBL" id="AGNK02001513">
    <property type="status" value="NOT_ANNOTATED_CDS"/>
    <property type="molecule type" value="Genomic_DNA"/>
</dbReference>
<dbReference type="SUPFAM" id="SSF56574">
    <property type="entry name" value="Serpins"/>
    <property type="match status" value="2"/>
</dbReference>
<dbReference type="InterPro" id="IPR023796">
    <property type="entry name" value="Serpin_dom"/>
</dbReference>
<keyword evidence="2" id="KW-0646">Protease inhibitor</keyword>
<dbReference type="Pfam" id="PF00079">
    <property type="entry name" value="Serpin"/>
    <property type="match status" value="1"/>
</dbReference>
<reference evidence="7" key="1">
    <citation type="journal article" date="2012" name="Nat. Biotechnol.">
        <title>Reference genome sequence of the model plant Setaria.</title>
        <authorList>
            <person name="Bennetzen J.L."/>
            <person name="Schmutz J."/>
            <person name="Wang H."/>
            <person name="Percifield R."/>
            <person name="Hawkins J."/>
            <person name="Pontaroli A.C."/>
            <person name="Estep M."/>
            <person name="Feng L."/>
            <person name="Vaughn J.N."/>
            <person name="Grimwood J."/>
            <person name="Jenkins J."/>
            <person name="Barry K."/>
            <person name="Lindquist E."/>
            <person name="Hellsten U."/>
            <person name="Deshpande S."/>
            <person name="Wang X."/>
            <person name="Wu X."/>
            <person name="Mitros T."/>
            <person name="Triplett J."/>
            <person name="Yang X."/>
            <person name="Ye C.Y."/>
            <person name="Mauro-Herrera M."/>
            <person name="Wang L."/>
            <person name="Li P."/>
            <person name="Sharma M."/>
            <person name="Sharma R."/>
            <person name="Ronald P.C."/>
            <person name="Panaud O."/>
            <person name="Kellogg E.A."/>
            <person name="Brutnell T.P."/>
            <person name="Doust A.N."/>
            <person name="Tuskan G.A."/>
            <person name="Rokhsar D."/>
            <person name="Devos K.M."/>
        </authorList>
    </citation>
    <scope>NUCLEOTIDE SEQUENCE [LARGE SCALE GENOMIC DNA]</scope>
    <source>
        <strain evidence="7">cv. Yugu1</strain>
    </source>
</reference>
<dbReference type="HOGENOM" id="CLU_023330_4_1_1"/>
<dbReference type="PROSITE" id="PS00284">
    <property type="entry name" value="SERPIN"/>
    <property type="match status" value="1"/>
</dbReference>
<dbReference type="InterPro" id="IPR023795">
    <property type="entry name" value="Serpin_CS"/>
</dbReference>
<evidence type="ECO:0000313" key="6">
    <source>
        <dbReference type="EnsemblPlants" id="KQL14080"/>
    </source>
</evidence>
<organism evidence="6 7">
    <name type="scientific">Setaria italica</name>
    <name type="common">Foxtail millet</name>
    <name type="synonym">Panicum italicum</name>
    <dbReference type="NCBI Taxonomy" id="4555"/>
    <lineage>
        <taxon>Eukaryota</taxon>
        <taxon>Viridiplantae</taxon>
        <taxon>Streptophyta</taxon>
        <taxon>Embryophyta</taxon>
        <taxon>Tracheophyta</taxon>
        <taxon>Spermatophyta</taxon>
        <taxon>Magnoliopsida</taxon>
        <taxon>Liliopsida</taxon>
        <taxon>Poales</taxon>
        <taxon>Poaceae</taxon>
        <taxon>PACMAD clade</taxon>
        <taxon>Panicoideae</taxon>
        <taxon>Panicodae</taxon>
        <taxon>Paniceae</taxon>
        <taxon>Cenchrinae</taxon>
        <taxon>Setaria</taxon>
    </lineage>
</organism>
<dbReference type="PANTHER" id="PTHR11461">
    <property type="entry name" value="SERINE PROTEASE INHIBITOR, SERPIN"/>
    <property type="match status" value="1"/>
</dbReference>
<dbReference type="Gramene" id="KQL14080">
    <property type="protein sequence ID" value="KQL14080"/>
    <property type="gene ID" value="SETIT_024167mg"/>
</dbReference>
<sequence length="219" mass="23709">DGACSAGNLVFSPLSIYSSLSVMAAGARGRNLSELLHVVGATCREGGLLWARNMSMPQFPRHSMYTYSLAGRARRSMEPPRHDGVEPELPPRAPTGVACQCWRVPGAQAQDILRSTTTSLKHALHQDLGIETMFSTGAADLPDMLELDGSHEPLFLSDILHKAVFEVGEEGLSPTVQRTKRQSVSVDFVADHPFIFFVVEEESGGIVLAGHVLDPTQKS</sequence>
<dbReference type="EnsemblPlants" id="KQL14080">
    <property type="protein sequence ID" value="KQL14080"/>
    <property type="gene ID" value="SETIT_024167mg"/>
</dbReference>
<name>K3ZC93_SETIT</name>